<feature type="transmembrane region" description="Helical" evidence="1">
    <location>
        <begin position="43"/>
        <end position="61"/>
    </location>
</feature>
<organism evidence="2 3">
    <name type="scientific">Cohaesibacter gelatinilyticus</name>
    <dbReference type="NCBI Taxonomy" id="372072"/>
    <lineage>
        <taxon>Bacteria</taxon>
        <taxon>Pseudomonadati</taxon>
        <taxon>Pseudomonadota</taxon>
        <taxon>Alphaproteobacteria</taxon>
        <taxon>Hyphomicrobiales</taxon>
        <taxon>Cohaesibacteraceae</taxon>
    </lineage>
</organism>
<evidence type="ECO:0000313" key="3">
    <source>
        <dbReference type="Proteomes" id="UP000219439"/>
    </source>
</evidence>
<dbReference type="EMBL" id="OBEL01000001">
    <property type="protein sequence ID" value="SNZ08394.1"/>
    <property type="molecule type" value="Genomic_DNA"/>
</dbReference>
<proteinExistence type="predicted"/>
<keyword evidence="1" id="KW-0472">Membrane</keyword>
<dbReference type="OrthoDB" id="7651869at2"/>
<dbReference type="Proteomes" id="UP000219439">
    <property type="component" value="Unassembled WGS sequence"/>
</dbReference>
<evidence type="ECO:0008006" key="4">
    <source>
        <dbReference type="Google" id="ProtNLM"/>
    </source>
</evidence>
<gene>
    <name evidence="2" type="ORF">SAMN06265368_1647</name>
</gene>
<evidence type="ECO:0000313" key="2">
    <source>
        <dbReference type="EMBL" id="SNZ08394.1"/>
    </source>
</evidence>
<keyword evidence="1" id="KW-0812">Transmembrane</keyword>
<dbReference type="AlphaFoldDB" id="A0A285NFV6"/>
<evidence type="ECO:0000256" key="1">
    <source>
        <dbReference type="SAM" id="Phobius"/>
    </source>
</evidence>
<accession>A0A285NFV6</accession>
<sequence>MSYRLLCILIAAICTILALCLLVVPSLIHWLFGIEAVPESILMARRAGFLFIGLSGLYWAVRDLSASSMRNGVAKGSIVMLTGLALLGLWELSYGIAGLGILLAISTELGLAALFGLTLMSDRGTAAADR</sequence>
<protein>
    <recommendedName>
        <fullName evidence="4">DUF4345 domain-containing protein</fullName>
    </recommendedName>
</protein>
<feature type="transmembrane region" description="Helical" evidence="1">
    <location>
        <begin position="96"/>
        <end position="120"/>
    </location>
</feature>
<feature type="transmembrane region" description="Helical" evidence="1">
    <location>
        <begin position="73"/>
        <end position="90"/>
    </location>
</feature>
<keyword evidence="1" id="KW-1133">Transmembrane helix</keyword>
<name>A0A285NFV6_9HYPH</name>
<dbReference type="RefSeq" id="WP_097152779.1">
    <property type="nucleotide sequence ID" value="NZ_OBEL01000001.1"/>
</dbReference>
<keyword evidence="3" id="KW-1185">Reference proteome</keyword>
<reference evidence="2 3" key="1">
    <citation type="submission" date="2017-09" db="EMBL/GenBank/DDBJ databases">
        <authorList>
            <person name="Ehlers B."/>
            <person name="Leendertz F.H."/>
        </authorList>
    </citation>
    <scope>NUCLEOTIDE SEQUENCE [LARGE SCALE GENOMIC DNA]</scope>
    <source>
        <strain evidence="2 3">DSM 18289</strain>
    </source>
</reference>